<protein>
    <submittedName>
        <fullName evidence="1">Uncharacterized protein</fullName>
    </submittedName>
</protein>
<sequence>MSKINIVFTSDSHDISSTLFITSMRESINTLISDECPLKQLSIITNEKNLNLINTNLGQLDELVSALEGLQSEYITGSNNPDGIKNLFAKIHHKLIYIIGQYNYEVEHKSLLTKGLTSIKTAQKKAHRAFLNKYSDAIRLTEFILEEFYSEQANHPYPPKVVLKSIVKLCEDNNICYPEDLKSAKFKSFIQPMIKDIKMKFVITNTWHGAPEAQFKVIPDRSFQKKFNHLINRL</sequence>
<accession>A0A3G8LQP2</accession>
<evidence type="ECO:0000313" key="1">
    <source>
        <dbReference type="EMBL" id="AZG71754.1"/>
    </source>
</evidence>
<dbReference type="KEGG" id="slj:EGC82_02620"/>
<name>A0A3G8LQP2_9GAMM</name>
<evidence type="ECO:0000313" key="2">
    <source>
        <dbReference type="Proteomes" id="UP000278035"/>
    </source>
</evidence>
<gene>
    <name evidence="1" type="ORF">EGC82_02620</name>
</gene>
<dbReference type="RefSeq" id="WP_124729374.1">
    <property type="nucleotide sequence ID" value="NZ_CBCSKC010000016.1"/>
</dbReference>
<proteinExistence type="predicted"/>
<reference evidence="2" key="1">
    <citation type="submission" date="2018-11" db="EMBL/GenBank/DDBJ databases">
        <title>Shewanella sp. M2.</title>
        <authorList>
            <person name="Hwang Y.J."/>
            <person name="Hwang C.Y."/>
        </authorList>
    </citation>
    <scope>NUCLEOTIDE SEQUENCE [LARGE SCALE GENOMIC DNA]</scope>
    <source>
        <strain evidence="2">LMG 19866</strain>
    </source>
</reference>
<dbReference type="AlphaFoldDB" id="A0A3G8LQP2"/>
<organism evidence="1 2">
    <name type="scientific">Shewanella livingstonensis</name>
    <dbReference type="NCBI Taxonomy" id="150120"/>
    <lineage>
        <taxon>Bacteria</taxon>
        <taxon>Pseudomonadati</taxon>
        <taxon>Pseudomonadota</taxon>
        <taxon>Gammaproteobacteria</taxon>
        <taxon>Alteromonadales</taxon>
        <taxon>Shewanellaceae</taxon>
        <taxon>Shewanella</taxon>
    </lineage>
</organism>
<keyword evidence="2" id="KW-1185">Reference proteome</keyword>
<dbReference type="Proteomes" id="UP000278035">
    <property type="component" value="Chromosome"/>
</dbReference>
<dbReference type="EMBL" id="CP034015">
    <property type="protein sequence ID" value="AZG71754.1"/>
    <property type="molecule type" value="Genomic_DNA"/>
</dbReference>